<protein>
    <submittedName>
        <fullName evidence="1">Uncharacterized protein</fullName>
    </submittedName>
</protein>
<keyword evidence="2" id="KW-1185">Reference proteome</keyword>
<evidence type="ECO:0000313" key="2">
    <source>
        <dbReference type="Proteomes" id="UP001374535"/>
    </source>
</evidence>
<dbReference type="Proteomes" id="UP001374535">
    <property type="component" value="Chromosome 2"/>
</dbReference>
<sequence length="137" mass="14952">MYRLHFNSSRAPSPLRVFFGTSTMSWVQFSSIPTTSFISLNLCSVSSSVLETSKSTFLASSTHPCMTNNLGDSTSFNMRMTRISEGIEETATITLHPSLNDNFSKNSLPCSQASLLRETCGREVKKAVEEGGEISAP</sequence>
<name>A0AAQ3P493_VIGMU</name>
<proteinExistence type="predicted"/>
<evidence type="ECO:0000313" key="1">
    <source>
        <dbReference type="EMBL" id="WVZ21330.1"/>
    </source>
</evidence>
<organism evidence="1 2">
    <name type="scientific">Vigna mungo</name>
    <name type="common">Black gram</name>
    <name type="synonym">Phaseolus mungo</name>
    <dbReference type="NCBI Taxonomy" id="3915"/>
    <lineage>
        <taxon>Eukaryota</taxon>
        <taxon>Viridiplantae</taxon>
        <taxon>Streptophyta</taxon>
        <taxon>Embryophyta</taxon>
        <taxon>Tracheophyta</taxon>
        <taxon>Spermatophyta</taxon>
        <taxon>Magnoliopsida</taxon>
        <taxon>eudicotyledons</taxon>
        <taxon>Gunneridae</taxon>
        <taxon>Pentapetalae</taxon>
        <taxon>rosids</taxon>
        <taxon>fabids</taxon>
        <taxon>Fabales</taxon>
        <taxon>Fabaceae</taxon>
        <taxon>Papilionoideae</taxon>
        <taxon>50 kb inversion clade</taxon>
        <taxon>NPAAA clade</taxon>
        <taxon>indigoferoid/millettioid clade</taxon>
        <taxon>Phaseoleae</taxon>
        <taxon>Vigna</taxon>
    </lineage>
</organism>
<accession>A0AAQ3P493</accession>
<reference evidence="1 2" key="1">
    <citation type="journal article" date="2023" name="Life. Sci Alliance">
        <title>Evolutionary insights into 3D genome organization and epigenetic landscape of Vigna mungo.</title>
        <authorList>
            <person name="Junaid A."/>
            <person name="Singh B."/>
            <person name="Bhatia S."/>
        </authorList>
    </citation>
    <scope>NUCLEOTIDE SEQUENCE [LARGE SCALE GENOMIC DNA]</scope>
    <source>
        <strain evidence="1">Urdbean</strain>
    </source>
</reference>
<dbReference type="AlphaFoldDB" id="A0AAQ3P493"/>
<dbReference type="EMBL" id="CP144699">
    <property type="protein sequence ID" value="WVZ21330.1"/>
    <property type="molecule type" value="Genomic_DNA"/>
</dbReference>
<gene>
    <name evidence="1" type="ORF">V8G54_008652</name>
</gene>